<gene>
    <name evidence="1" type="ordered locus">Cyan7425_3306</name>
</gene>
<accession>B8HPS2</accession>
<proteinExistence type="predicted"/>
<dbReference type="HOGENOM" id="CLU_3403109_0_0_3"/>
<dbReference type="AlphaFoldDB" id="B8HPS2"/>
<sequence length="30" mass="3369">MNVVEAADREDRIKLTTPQIGPAHGFKFQV</sequence>
<dbReference type="KEGG" id="cyn:Cyan7425_3306"/>
<protein>
    <submittedName>
        <fullName evidence="1">Uncharacterized protein</fullName>
    </submittedName>
</protein>
<organism evidence="1">
    <name type="scientific">Cyanothece sp. (strain PCC 7425 / ATCC 29141)</name>
    <dbReference type="NCBI Taxonomy" id="395961"/>
    <lineage>
        <taxon>Bacteria</taxon>
        <taxon>Bacillati</taxon>
        <taxon>Cyanobacteriota</taxon>
        <taxon>Cyanophyceae</taxon>
        <taxon>Gomontiellales</taxon>
        <taxon>Cyanothecaceae</taxon>
        <taxon>Cyanothece</taxon>
    </lineage>
</organism>
<evidence type="ECO:0000313" key="1">
    <source>
        <dbReference type="EMBL" id="ACL45631.1"/>
    </source>
</evidence>
<name>B8HPS2_CYAP4</name>
<reference evidence="1" key="1">
    <citation type="submission" date="2009-01" db="EMBL/GenBank/DDBJ databases">
        <title>Complete sequence of chromosome Cyanothece sp. PCC 7425.</title>
        <authorList>
            <consortium name="US DOE Joint Genome Institute"/>
            <person name="Lucas S."/>
            <person name="Copeland A."/>
            <person name="Lapidus A."/>
            <person name="Glavina del Rio T."/>
            <person name="Dalin E."/>
            <person name="Tice H."/>
            <person name="Bruce D."/>
            <person name="Goodwin L."/>
            <person name="Pitluck S."/>
            <person name="Sims D."/>
            <person name="Meineke L."/>
            <person name="Brettin T."/>
            <person name="Detter J.C."/>
            <person name="Han C."/>
            <person name="Larimer F."/>
            <person name="Land M."/>
            <person name="Hauser L."/>
            <person name="Kyrpides N."/>
            <person name="Ovchinnikova G."/>
            <person name="Liberton M."/>
            <person name="Stoeckel J."/>
            <person name="Banerjee A."/>
            <person name="Singh A."/>
            <person name="Page L."/>
            <person name="Sato H."/>
            <person name="Zhao L."/>
            <person name="Sherman L."/>
            <person name="Pakrasi H."/>
            <person name="Richardson P."/>
        </authorList>
    </citation>
    <scope>NUCLEOTIDE SEQUENCE</scope>
    <source>
        <strain evidence="1">PCC 7425</strain>
    </source>
</reference>
<dbReference type="EMBL" id="CP001344">
    <property type="protein sequence ID" value="ACL45631.1"/>
    <property type="molecule type" value="Genomic_DNA"/>
</dbReference>